<dbReference type="eggNOG" id="ENOG502S4YF">
    <property type="taxonomic scope" value="Eukaryota"/>
</dbReference>
<evidence type="ECO:0000256" key="2">
    <source>
        <dbReference type="ARBA" id="ARBA00023002"/>
    </source>
</evidence>
<comment type="caution">
    <text evidence="4">The sequence shown here is derived from an EMBL/GenBank/DDBJ whole genome shotgun (WGS) entry which is preliminary data.</text>
</comment>
<protein>
    <submittedName>
        <fullName evidence="4">NmrA-like protein</fullName>
    </submittedName>
</protein>
<accession>K2RE84</accession>
<gene>
    <name evidence="4" type="ORF">MPH_01870</name>
</gene>
<dbReference type="Gene3D" id="3.40.50.720">
    <property type="entry name" value="NAD(P)-binding Rossmann-like Domain"/>
    <property type="match status" value="1"/>
</dbReference>
<keyword evidence="1" id="KW-0521">NADP</keyword>
<name>K2RE84_MACPH</name>
<dbReference type="InterPro" id="IPR036291">
    <property type="entry name" value="NAD(P)-bd_dom_sf"/>
</dbReference>
<feature type="region of interest" description="Disordered" evidence="3">
    <location>
        <begin position="549"/>
        <end position="594"/>
    </location>
</feature>
<dbReference type="Proteomes" id="UP000007129">
    <property type="component" value="Unassembled WGS sequence"/>
</dbReference>
<organism evidence="4 5">
    <name type="scientific">Macrophomina phaseolina (strain MS6)</name>
    <name type="common">Charcoal rot fungus</name>
    <dbReference type="NCBI Taxonomy" id="1126212"/>
    <lineage>
        <taxon>Eukaryota</taxon>
        <taxon>Fungi</taxon>
        <taxon>Dikarya</taxon>
        <taxon>Ascomycota</taxon>
        <taxon>Pezizomycotina</taxon>
        <taxon>Dothideomycetes</taxon>
        <taxon>Dothideomycetes incertae sedis</taxon>
        <taxon>Botryosphaeriales</taxon>
        <taxon>Botryosphaeriaceae</taxon>
        <taxon>Macrophomina</taxon>
    </lineage>
</organism>
<dbReference type="AlphaFoldDB" id="K2RE84"/>
<dbReference type="PANTHER" id="PTHR47706:SF5">
    <property type="entry name" value="ISOFLAVONE REDUCTASE"/>
    <property type="match status" value="1"/>
</dbReference>
<feature type="compositionally biased region" description="Acidic residues" evidence="3">
    <location>
        <begin position="549"/>
        <end position="560"/>
    </location>
</feature>
<evidence type="ECO:0000313" key="4">
    <source>
        <dbReference type="EMBL" id="EKG20836.1"/>
    </source>
</evidence>
<evidence type="ECO:0000256" key="1">
    <source>
        <dbReference type="ARBA" id="ARBA00022857"/>
    </source>
</evidence>
<proteinExistence type="predicted"/>
<dbReference type="OrthoDB" id="419598at2759"/>
<dbReference type="EMBL" id="AHHD01000076">
    <property type="protein sequence ID" value="EKG20836.1"/>
    <property type="molecule type" value="Genomic_DNA"/>
</dbReference>
<dbReference type="InParanoid" id="K2RE84"/>
<dbReference type="GO" id="GO:0016491">
    <property type="term" value="F:oxidoreductase activity"/>
    <property type="evidence" value="ECO:0007669"/>
    <property type="project" value="UniProtKB-KW"/>
</dbReference>
<evidence type="ECO:0000256" key="3">
    <source>
        <dbReference type="SAM" id="MobiDB-lite"/>
    </source>
</evidence>
<evidence type="ECO:0000313" key="5">
    <source>
        <dbReference type="Proteomes" id="UP000007129"/>
    </source>
</evidence>
<dbReference type="InterPro" id="IPR051609">
    <property type="entry name" value="NmrA/Isoflavone_reductase-like"/>
</dbReference>
<sequence length="594" mass="66361">MRIAVAGTSGLAQLIAHYVREETSHQLVLLSRRAQPNLDARGYQTQVVSYDDLNSLEHALAGIDIIISTVTGAPQLALIKAAVNAGVRRFAPAEFEGRPSLRPDNDPLDRGRASALAYLEHYRQYFDATTVFVCGVLYERFQPGGLAAGRIGASTGVAQEGNFVMNLRYMTAQVPAYDSANQPSYVCMTAAQDVARLVVAALDMPTWPREFRMCGERLKVYDLVSIARSVRGREFYTEPAVESSQTLRYQAATAPTSADRLRLYNLAATADGQHDFSDPNLNSYFPHIRMTRFRDCRFPSLPASLETLRFPITHSIINIIRARRPDYFTADNPISFRNFDNILHLLAEHFDFWHALDETTTDKQLTTALPSELPASRDATYRTWERQISQAITDLPTRIGAVAQEEAIVEATIDILKRSPTLIAPPNLHETITRSIVCLINYYHLGFLNPGDGYCDPRYFLDSIWRTLTSKTDLWAILDSYRNNGKFARFLESTDPTDNDPKPVPICVGSIALAETTFRNYLFQLPRTHELEGSVSAVLPDRIALQDTGADEFNEEEAESPQELPQDPPHGTQSNILPEQPTDVSGLIQGSKMQ</sequence>
<dbReference type="PANTHER" id="PTHR47706">
    <property type="entry name" value="NMRA-LIKE FAMILY PROTEIN"/>
    <property type="match status" value="1"/>
</dbReference>
<dbReference type="HOGENOM" id="CLU_459318_0_0_1"/>
<keyword evidence="2" id="KW-0560">Oxidoreductase</keyword>
<dbReference type="SUPFAM" id="SSF51735">
    <property type="entry name" value="NAD(P)-binding Rossmann-fold domains"/>
    <property type="match status" value="1"/>
</dbReference>
<dbReference type="VEuPathDB" id="FungiDB:MPH_01870"/>
<reference evidence="4 5" key="1">
    <citation type="journal article" date="2012" name="BMC Genomics">
        <title>Tools to kill: Genome of one of the most destructive plant pathogenic fungi Macrophomina phaseolina.</title>
        <authorList>
            <person name="Islam M.S."/>
            <person name="Haque M.S."/>
            <person name="Islam M.M."/>
            <person name="Emdad E.M."/>
            <person name="Halim A."/>
            <person name="Hossen Q.M.M."/>
            <person name="Hossain M.Z."/>
            <person name="Ahmed B."/>
            <person name="Rahim S."/>
            <person name="Rahman M.S."/>
            <person name="Alam M.M."/>
            <person name="Hou S."/>
            <person name="Wan X."/>
            <person name="Saito J.A."/>
            <person name="Alam M."/>
        </authorList>
    </citation>
    <scope>NUCLEOTIDE SEQUENCE [LARGE SCALE GENOMIC DNA]</scope>
    <source>
        <strain evidence="4 5">MS6</strain>
    </source>
</reference>